<name>A0A834BRM5_ORYME</name>
<sequence length="152" mass="16273">MMDLCAPHQASQTLFAALLPFTPSFFADKYKGVVILGLLVATVFPDGEPGHPPVLEGVPTESSVIRTQRYSLPRAACSTDAAPLLDCARLLSPSLPLGLDYLSRGAAVIRSSCHEDGGVLLVQTHQLDAVPEISHSIRLNETQTCTETSMEL</sequence>
<gene>
    <name evidence="1" type="ORF">FQA47_016603</name>
</gene>
<proteinExistence type="predicted"/>
<evidence type="ECO:0000313" key="1">
    <source>
        <dbReference type="EMBL" id="KAF6716140.1"/>
    </source>
</evidence>
<reference evidence="1" key="1">
    <citation type="journal article" name="BMC Genomics">
        <title>Long-read sequencing and de novo genome assembly of marine medaka (Oryzias melastigma).</title>
        <authorList>
            <person name="Liang P."/>
            <person name="Saqib H.S.A."/>
            <person name="Ni X."/>
            <person name="Shen Y."/>
        </authorList>
    </citation>
    <scope>NUCLEOTIDE SEQUENCE</scope>
    <source>
        <strain evidence="1">Bigg-433</strain>
    </source>
</reference>
<dbReference type="Proteomes" id="UP000646548">
    <property type="component" value="Unassembled WGS sequence"/>
</dbReference>
<dbReference type="EMBL" id="WKFB01000994">
    <property type="protein sequence ID" value="KAF6716140.1"/>
    <property type="molecule type" value="Genomic_DNA"/>
</dbReference>
<comment type="caution">
    <text evidence="1">The sequence shown here is derived from an EMBL/GenBank/DDBJ whole genome shotgun (WGS) entry which is preliminary data.</text>
</comment>
<accession>A0A834BRM5</accession>
<dbReference type="AlphaFoldDB" id="A0A834BRM5"/>
<evidence type="ECO:0000313" key="2">
    <source>
        <dbReference type="Proteomes" id="UP000646548"/>
    </source>
</evidence>
<organism evidence="1 2">
    <name type="scientific">Oryzias melastigma</name>
    <name type="common">Marine medaka</name>
    <dbReference type="NCBI Taxonomy" id="30732"/>
    <lineage>
        <taxon>Eukaryota</taxon>
        <taxon>Metazoa</taxon>
        <taxon>Chordata</taxon>
        <taxon>Craniata</taxon>
        <taxon>Vertebrata</taxon>
        <taxon>Euteleostomi</taxon>
        <taxon>Actinopterygii</taxon>
        <taxon>Neopterygii</taxon>
        <taxon>Teleostei</taxon>
        <taxon>Neoteleostei</taxon>
        <taxon>Acanthomorphata</taxon>
        <taxon>Ovalentaria</taxon>
        <taxon>Atherinomorphae</taxon>
        <taxon>Beloniformes</taxon>
        <taxon>Adrianichthyidae</taxon>
        <taxon>Oryziinae</taxon>
        <taxon>Oryzias</taxon>
    </lineage>
</organism>
<protein>
    <submittedName>
        <fullName evidence="1">Uncharacterized protein</fullName>
    </submittedName>
</protein>